<dbReference type="InParanoid" id="A0A024G6T7"/>
<evidence type="ECO:0000313" key="2">
    <source>
        <dbReference type="Proteomes" id="UP000053237"/>
    </source>
</evidence>
<dbReference type="Proteomes" id="UP000053237">
    <property type="component" value="Unassembled WGS sequence"/>
</dbReference>
<accession>A0A024G6T7</accession>
<name>A0A024G6T7_9STRA</name>
<sequence length="100" mass="11261">MSHSVQNISCNNWAMLSAEVAIDSSNTQHIVSNTSGRILLYLMRKVDYVSRKNAAIINCFLLTLIVQIDGCEAAIVFDIFSRYRWGLSLAPLFALVRKRP</sequence>
<protein>
    <submittedName>
        <fullName evidence="1">Uncharacterized protein</fullName>
    </submittedName>
</protein>
<comment type="caution">
    <text evidence="1">The sequence shown here is derived from an EMBL/GenBank/DDBJ whole genome shotgun (WGS) entry which is preliminary data.</text>
</comment>
<proteinExistence type="predicted"/>
<dbReference type="EMBL" id="CAIX01000034">
    <property type="protein sequence ID" value="CCI42448.1"/>
    <property type="molecule type" value="Genomic_DNA"/>
</dbReference>
<reference evidence="1 2" key="1">
    <citation type="submission" date="2012-05" db="EMBL/GenBank/DDBJ databases">
        <title>Recombination and specialization in a pathogen metapopulation.</title>
        <authorList>
            <person name="Gardiner A."/>
            <person name="Kemen E."/>
            <person name="Schultz-Larsen T."/>
            <person name="MacLean D."/>
            <person name="Van Oosterhout C."/>
            <person name="Jones J.D.G."/>
        </authorList>
    </citation>
    <scope>NUCLEOTIDE SEQUENCE [LARGE SCALE GENOMIC DNA]</scope>
    <source>
        <strain evidence="1 2">Ac Nc2</strain>
    </source>
</reference>
<evidence type="ECO:0000313" key="1">
    <source>
        <dbReference type="EMBL" id="CCI42448.1"/>
    </source>
</evidence>
<gene>
    <name evidence="1" type="ORF">BN9_032320</name>
</gene>
<dbReference type="AlphaFoldDB" id="A0A024G6T7"/>
<organism evidence="1 2">
    <name type="scientific">Albugo candida</name>
    <dbReference type="NCBI Taxonomy" id="65357"/>
    <lineage>
        <taxon>Eukaryota</taxon>
        <taxon>Sar</taxon>
        <taxon>Stramenopiles</taxon>
        <taxon>Oomycota</taxon>
        <taxon>Peronosporomycetes</taxon>
        <taxon>Albuginales</taxon>
        <taxon>Albuginaceae</taxon>
        <taxon>Albugo</taxon>
    </lineage>
</organism>
<keyword evidence="2" id="KW-1185">Reference proteome</keyword>